<dbReference type="Proteomes" id="UP000029844">
    <property type="component" value="Unassembled WGS sequence"/>
</dbReference>
<evidence type="ECO:0000313" key="30">
    <source>
        <dbReference type="Proteomes" id="UP000541955"/>
    </source>
</evidence>
<evidence type="ECO:0000313" key="25">
    <source>
        <dbReference type="Proteomes" id="UP000529446"/>
    </source>
</evidence>
<dbReference type="Proteomes" id="UP000541955">
    <property type="component" value="Unassembled WGS sequence"/>
</dbReference>
<dbReference type="InterPro" id="IPR021008">
    <property type="entry name" value="DltX"/>
</dbReference>
<dbReference type="EMBL" id="JAARRW010000003">
    <property type="protein sequence ID" value="MBC1562376.1"/>
    <property type="molecule type" value="Genomic_DNA"/>
</dbReference>
<gene>
    <name evidence="2" type="ORF">EP57_00825</name>
    <name evidence="4" type="ORF">HB759_09200</name>
    <name evidence="3" type="ORF">HB811_10575</name>
    <name evidence="6" type="ORF">HB836_10280</name>
    <name evidence="5" type="ORF">HB847_09655</name>
    <name evidence="8" type="ORF">HB902_09860</name>
    <name evidence="10" type="ORF">HB904_14790</name>
    <name evidence="9" type="ORF">HB907_12270</name>
    <name evidence="22" type="ORF">HBP98_00490</name>
    <name evidence="11" type="ORF">HCA46_12080</name>
    <name evidence="12" type="ORF">HCA52_13495</name>
    <name evidence="13" type="ORF">HCA55_10615</name>
    <name evidence="14" type="ORF">HCB06_00600</name>
    <name evidence="18" type="ORF">HCB25_08860</name>
    <name evidence="15" type="ORF">HCB26_09110</name>
    <name evidence="16" type="ORF">HCB27_03525</name>
    <name evidence="17" type="ORF">HCB35_04370</name>
    <name evidence="19" type="ORF">HCB69_04335</name>
    <name evidence="20" type="ORF">HCC36_07660</name>
    <name evidence="7" type="ORF">HCI99_02465</name>
    <name evidence="21" type="ORF">HCJ81_00025</name>
</gene>
<evidence type="ECO:0000313" key="19">
    <source>
        <dbReference type="EMBL" id="MBC2283594.1"/>
    </source>
</evidence>
<evidence type="ECO:0000313" key="24">
    <source>
        <dbReference type="Proteomes" id="UP000519573"/>
    </source>
</evidence>
<dbReference type="Proteomes" id="UP000543379">
    <property type="component" value="Unassembled WGS sequence"/>
</dbReference>
<dbReference type="EMBL" id="JAARVG010000013">
    <property type="protein sequence ID" value="MBC1794440.1"/>
    <property type="molecule type" value="Genomic_DNA"/>
</dbReference>
<dbReference type="EMBL" id="JAARYH010000003">
    <property type="protein sequence ID" value="MBC2166723.1"/>
    <property type="molecule type" value="Genomic_DNA"/>
</dbReference>
<dbReference type="EMBL" id="JAARMV010000001">
    <property type="protein sequence ID" value="MBC2370475.1"/>
    <property type="molecule type" value="Genomic_DNA"/>
</dbReference>
<evidence type="ECO:0000313" key="41">
    <source>
        <dbReference type="Proteomes" id="UP000585696"/>
    </source>
</evidence>
<dbReference type="Pfam" id="PF12459">
    <property type="entry name" value="DltX"/>
    <property type="match status" value="1"/>
</dbReference>
<evidence type="ECO:0000313" key="27">
    <source>
        <dbReference type="Proteomes" id="UP000533953"/>
    </source>
</evidence>
<dbReference type="Proteomes" id="UP000529446">
    <property type="component" value="Unassembled WGS sequence"/>
</dbReference>
<dbReference type="EMBL" id="JAARUV010000004">
    <property type="protein sequence ID" value="MBC1779578.1"/>
    <property type="molecule type" value="Genomic_DNA"/>
</dbReference>
<evidence type="ECO:0000313" key="3">
    <source>
        <dbReference type="EMBL" id="MBC1317221.1"/>
    </source>
</evidence>
<dbReference type="Proteomes" id="UP000547643">
    <property type="component" value="Unassembled WGS sequence"/>
</dbReference>
<dbReference type="EMBL" id="JAASWV010000001">
    <property type="protein sequence ID" value="MBC2309252.1"/>
    <property type="molecule type" value="Genomic_DNA"/>
</dbReference>
<evidence type="ECO:0000313" key="18">
    <source>
        <dbReference type="EMBL" id="MBC2244174.1"/>
    </source>
</evidence>
<dbReference type="Proteomes" id="UP000565628">
    <property type="component" value="Unassembled WGS sequence"/>
</dbReference>
<evidence type="ECO:0000313" key="7">
    <source>
        <dbReference type="EMBL" id="MBC1490681.1"/>
    </source>
</evidence>
<reference evidence="24 25" key="2">
    <citation type="submission" date="2020-03" db="EMBL/GenBank/DDBJ databases">
        <title>Soil Listeria distribution.</title>
        <authorList>
            <person name="Liao J."/>
            <person name="Wiedmann M."/>
        </authorList>
    </citation>
    <scope>NUCLEOTIDE SEQUENCE [LARGE SCALE GENOMIC DNA]</scope>
    <source>
        <strain evidence="21 39">FSL L7-0039</strain>
        <strain evidence="20 31">FSL L7-0051</strain>
        <strain evidence="19 41">FSL L7-0054</strain>
        <strain evidence="17 38">FSL L7-0149</strain>
        <strain evidence="18 37">FSL L7-0153</strain>
        <strain evidence="15 24">FSL L7-0245</strain>
        <strain evidence="16 29">FSL L7-0259</strain>
        <strain evidence="14 25">FSL L7-0360</strain>
        <strain evidence="12 28">FSL L7-0978</strain>
        <strain evidence="13 36">FSL L7-0990</strain>
        <strain evidence="11 35">FSL L7-1017</strain>
        <strain evidence="10 40">FSL L7-1299</strain>
        <strain evidence="8 30">FSL L7-1387</strain>
        <strain evidence="9 42">FSL L7-1427</strain>
        <strain evidence="7 27">FSL L7-1547</strain>
        <strain evidence="6 33">FSL L7-1658</strain>
        <strain evidence="5 43">FSL L7-1681</strain>
        <strain evidence="3 32">FSL L7-1816</strain>
        <strain evidence="4 26">FSL L7-1833</strain>
        <strain evidence="22 34">FSL L7-1850</strain>
    </source>
</reference>
<evidence type="ECO:0000313" key="16">
    <source>
        <dbReference type="EMBL" id="MBC2175674.1"/>
    </source>
</evidence>
<dbReference type="Proteomes" id="UP000585696">
    <property type="component" value="Unassembled WGS sequence"/>
</dbReference>
<dbReference type="Proteomes" id="UP000553016">
    <property type="component" value="Unassembled WGS sequence"/>
</dbReference>
<dbReference type="Proteomes" id="UP000544413">
    <property type="component" value="Unassembled WGS sequence"/>
</dbReference>
<dbReference type="STRING" id="1552123.EP57_00825"/>
<evidence type="ECO:0000313" key="31">
    <source>
        <dbReference type="Proteomes" id="UP000543005"/>
    </source>
</evidence>
<dbReference type="Proteomes" id="UP000591929">
    <property type="component" value="Unassembled WGS sequence"/>
</dbReference>
<evidence type="ECO:0000313" key="9">
    <source>
        <dbReference type="EMBL" id="MBC1566184.1"/>
    </source>
</evidence>
<dbReference type="Proteomes" id="UP000543005">
    <property type="component" value="Unassembled WGS sequence"/>
</dbReference>
<dbReference type="EMBL" id="JAARYD010000002">
    <property type="protein sequence ID" value="MBC2175674.1"/>
    <property type="molecule type" value="Genomic_DNA"/>
</dbReference>
<evidence type="ECO:0000313" key="26">
    <source>
        <dbReference type="Proteomes" id="UP000532866"/>
    </source>
</evidence>
<dbReference type="Proteomes" id="UP000546244">
    <property type="component" value="Unassembled WGS sequence"/>
</dbReference>
<dbReference type="EMBL" id="JAARXI010000001">
    <property type="protein sequence ID" value="MBC2115111.1"/>
    <property type="molecule type" value="Genomic_DNA"/>
</dbReference>
<dbReference type="EMBL" id="JAARZT010000012">
    <property type="protein sequence ID" value="MBC2293103.1"/>
    <property type="molecule type" value="Genomic_DNA"/>
</dbReference>
<evidence type="ECO:0000313" key="17">
    <source>
        <dbReference type="EMBL" id="MBC2239704.1"/>
    </source>
</evidence>
<comment type="caution">
    <text evidence="2">The sequence shown here is derived from an EMBL/GenBank/DDBJ whole genome shotgun (WGS) entry which is preliminary data.</text>
</comment>
<evidence type="ECO:0000313" key="36">
    <source>
        <dbReference type="Proteomes" id="UP000548082"/>
    </source>
</evidence>
<dbReference type="EMBL" id="JAARPT010000005">
    <property type="protein sequence ID" value="MBC1401989.1"/>
    <property type="molecule type" value="Genomic_DNA"/>
</dbReference>
<evidence type="ECO:0000313" key="10">
    <source>
        <dbReference type="EMBL" id="MBC1617465.1"/>
    </source>
</evidence>
<evidence type="ECO:0000313" key="32">
    <source>
        <dbReference type="Proteomes" id="UP000543379"/>
    </source>
</evidence>
<evidence type="ECO:0000313" key="34">
    <source>
        <dbReference type="Proteomes" id="UP000546244"/>
    </source>
</evidence>
<evidence type="ECO:0000313" key="12">
    <source>
        <dbReference type="EMBL" id="MBC1794440.1"/>
    </source>
</evidence>
<dbReference type="AlphaFoldDB" id="A0A099WHW0"/>
<dbReference type="EMBL" id="JAARSH010000011">
    <property type="protein sequence ID" value="MBC1617465.1"/>
    <property type="molecule type" value="Genomic_DNA"/>
</dbReference>
<sequence>MKKLKAAMFHPTAIFIWKTLFYLMILLGLLWFYGFKNPNDTTFIYNEF</sequence>
<keyword evidence="1" id="KW-0812">Transmembrane</keyword>
<evidence type="ECO:0000313" key="40">
    <source>
        <dbReference type="Proteomes" id="UP000574104"/>
    </source>
</evidence>
<dbReference type="Proteomes" id="UP000574104">
    <property type="component" value="Unassembled WGS sequence"/>
</dbReference>
<evidence type="ECO:0000256" key="1">
    <source>
        <dbReference type="SAM" id="Phobius"/>
    </source>
</evidence>
<evidence type="ECO:0000313" key="13">
    <source>
        <dbReference type="EMBL" id="MBC1797183.1"/>
    </source>
</evidence>
<dbReference type="EMBL" id="JAARRU010000003">
    <property type="protein sequence ID" value="MBC1566184.1"/>
    <property type="molecule type" value="Genomic_DNA"/>
</dbReference>
<evidence type="ECO:0000313" key="38">
    <source>
        <dbReference type="Proteomes" id="UP000553016"/>
    </source>
</evidence>
<accession>A0A099WHW0</accession>
<dbReference type="EMBL" id="JAAROL010000003">
    <property type="protein sequence ID" value="MBC1332112.1"/>
    <property type="molecule type" value="Genomic_DNA"/>
</dbReference>
<keyword evidence="1" id="KW-1133">Transmembrane helix</keyword>
<dbReference type="EMBL" id="JAASTX010000002">
    <property type="protein sequence ID" value="MBC1490681.1"/>
    <property type="molecule type" value="Genomic_DNA"/>
</dbReference>
<dbReference type="eggNOG" id="ENOG502ZH5C">
    <property type="taxonomic scope" value="Bacteria"/>
</dbReference>
<evidence type="ECO:0000313" key="42">
    <source>
        <dbReference type="Proteomes" id="UP000586951"/>
    </source>
</evidence>
<evidence type="ECO:0000313" key="22">
    <source>
        <dbReference type="EMBL" id="MBC2370475.1"/>
    </source>
</evidence>
<dbReference type="EMBL" id="JAARZS010000008">
    <property type="protein sequence ID" value="MBC2283594.1"/>
    <property type="molecule type" value="Genomic_DNA"/>
</dbReference>
<dbReference type="EMBL" id="JAARPL010000006">
    <property type="protein sequence ID" value="MBC1372636.1"/>
    <property type="molecule type" value="Genomic_DNA"/>
</dbReference>
<evidence type="ECO:0000313" key="29">
    <source>
        <dbReference type="Proteomes" id="UP000541735"/>
    </source>
</evidence>
<dbReference type="Proteomes" id="UP000548082">
    <property type="component" value="Unassembled WGS sequence"/>
</dbReference>
<keyword evidence="23" id="KW-1185">Reference proteome</keyword>
<evidence type="ECO:0000313" key="37">
    <source>
        <dbReference type="Proteomes" id="UP000550367"/>
    </source>
</evidence>
<feature type="transmembrane region" description="Helical" evidence="1">
    <location>
        <begin position="12"/>
        <end position="33"/>
    </location>
</feature>
<organism evidence="2 23">
    <name type="scientific">Listeria booriae</name>
    <dbReference type="NCBI Taxonomy" id="1552123"/>
    <lineage>
        <taxon>Bacteria</taxon>
        <taxon>Bacillati</taxon>
        <taxon>Bacillota</taxon>
        <taxon>Bacilli</taxon>
        <taxon>Bacillales</taxon>
        <taxon>Listeriaceae</taxon>
        <taxon>Listeria</taxon>
    </lineage>
</organism>
<evidence type="ECO:0000313" key="39">
    <source>
        <dbReference type="Proteomes" id="UP000565628"/>
    </source>
</evidence>
<evidence type="ECO:0000313" key="15">
    <source>
        <dbReference type="EMBL" id="MBC2166723.1"/>
    </source>
</evidence>
<dbReference type="EMBL" id="JAARZA010000002">
    <property type="protein sequence ID" value="MBC2239704.1"/>
    <property type="molecule type" value="Genomic_DNA"/>
</dbReference>
<name>A0A099WHW0_9LIST</name>
<evidence type="ECO:0000313" key="33">
    <source>
        <dbReference type="Proteomes" id="UP000544413"/>
    </source>
</evidence>
<reference evidence="2 23" key="1">
    <citation type="submission" date="2014-05" db="EMBL/GenBank/DDBJ databases">
        <title>Novel Listeriaceae from food processing environments.</title>
        <authorList>
            <person name="den Bakker H.C."/>
        </authorList>
    </citation>
    <scope>NUCLEOTIDE SEQUENCE [LARGE SCALE GENOMIC DNA]</scope>
    <source>
        <strain evidence="2 23">FSL A5-0281</strain>
    </source>
</reference>
<evidence type="ECO:0000313" key="23">
    <source>
        <dbReference type="Proteomes" id="UP000029844"/>
    </source>
</evidence>
<evidence type="ECO:0000313" key="28">
    <source>
        <dbReference type="Proteomes" id="UP000539064"/>
    </source>
</evidence>
<proteinExistence type="predicted"/>
<evidence type="ECO:0000313" key="43">
    <source>
        <dbReference type="Proteomes" id="UP000591929"/>
    </source>
</evidence>
<evidence type="ECO:0000313" key="2">
    <source>
        <dbReference type="EMBL" id="KGL44532.1"/>
    </source>
</evidence>
<dbReference type="EMBL" id="JNFA01000002">
    <property type="protein sequence ID" value="KGL44532.1"/>
    <property type="molecule type" value="Genomic_DNA"/>
</dbReference>
<evidence type="ECO:0000313" key="20">
    <source>
        <dbReference type="EMBL" id="MBC2293103.1"/>
    </source>
</evidence>
<evidence type="ECO:0000313" key="11">
    <source>
        <dbReference type="EMBL" id="MBC1779578.1"/>
    </source>
</evidence>
<protein>
    <submittedName>
        <fullName evidence="2">Cytochrome C553</fullName>
    </submittedName>
    <submittedName>
        <fullName evidence="3">Teichoic acid D-Ala incorporation-associated protein DltX</fullName>
    </submittedName>
</protein>
<evidence type="ECO:0000313" key="5">
    <source>
        <dbReference type="EMBL" id="MBC1372636.1"/>
    </source>
</evidence>
<dbReference type="Proteomes" id="UP000532866">
    <property type="component" value="Unassembled WGS sequence"/>
</dbReference>
<dbReference type="Proteomes" id="UP000550367">
    <property type="component" value="Unassembled WGS sequence"/>
</dbReference>
<dbReference type="Proteomes" id="UP000519573">
    <property type="component" value="Unassembled WGS sequence"/>
</dbReference>
<dbReference type="EMBL" id="JAAROV010000003">
    <property type="protein sequence ID" value="MBC1317221.1"/>
    <property type="molecule type" value="Genomic_DNA"/>
</dbReference>
<evidence type="ECO:0000313" key="35">
    <source>
        <dbReference type="Proteomes" id="UP000547643"/>
    </source>
</evidence>
<dbReference type="Proteomes" id="UP000586951">
    <property type="component" value="Unassembled WGS sequence"/>
</dbReference>
<dbReference type="Proteomes" id="UP000541735">
    <property type="component" value="Unassembled WGS sequence"/>
</dbReference>
<dbReference type="Proteomes" id="UP000539064">
    <property type="component" value="Unassembled WGS sequence"/>
</dbReference>
<evidence type="ECO:0000313" key="14">
    <source>
        <dbReference type="EMBL" id="MBC2115111.1"/>
    </source>
</evidence>
<dbReference type="OrthoDB" id="2890645at2"/>
<evidence type="ECO:0000313" key="6">
    <source>
        <dbReference type="EMBL" id="MBC1401989.1"/>
    </source>
</evidence>
<dbReference type="EMBL" id="JAARYY010000004">
    <property type="protein sequence ID" value="MBC2244174.1"/>
    <property type="molecule type" value="Genomic_DNA"/>
</dbReference>
<keyword evidence="1" id="KW-0472">Membrane</keyword>
<dbReference type="Proteomes" id="UP000533953">
    <property type="component" value="Unassembled WGS sequence"/>
</dbReference>
<evidence type="ECO:0000313" key="21">
    <source>
        <dbReference type="EMBL" id="MBC2309252.1"/>
    </source>
</evidence>
<dbReference type="GeneID" id="58715991"/>
<dbReference type="RefSeq" id="WP_036083267.1">
    <property type="nucleotide sequence ID" value="NZ_CBCSHQ010000008.1"/>
</dbReference>
<evidence type="ECO:0000313" key="4">
    <source>
        <dbReference type="EMBL" id="MBC1332112.1"/>
    </source>
</evidence>
<evidence type="ECO:0000313" key="8">
    <source>
        <dbReference type="EMBL" id="MBC1562376.1"/>
    </source>
</evidence>
<dbReference type="EMBL" id="JAARVD010000005">
    <property type="protein sequence ID" value="MBC1797183.1"/>
    <property type="molecule type" value="Genomic_DNA"/>
</dbReference>